<evidence type="ECO:0000259" key="3">
    <source>
        <dbReference type="Pfam" id="PF00294"/>
    </source>
</evidence>
<dbReference type="SUPFAM" id="SSF53613">
    <property type="entry name" value="Ribokinase-like"/>
    <property type="match status" value="1"/>
</dbReference>
<dbReference type="InterPro" id="IPR052562">
    <property type="entry name" value="Ketohexokinase-related"/>
</dbReference>
<accession>A0A2N0RDZ4</accession>
<dbReference type="Gene3D" id="3.40.1190.20">
    <property type="match status" value="1"/>
</dbReference>
<proteinExistence type="predicted"/>
<dbReference type="PANTHER" id="PTHR42774">
    <property type="entry name" value="PHOSPHOTRANSFERASE SYSTEM TRANSPORT PROTEIN"/>
    <property type="match status" value="1"/>
</dbReference>
<sequence>ALLFCTWGSSGAMCYNNQTRKLSTEPALPIPSVVDTVGAGDTFTAGVIYGLTQGMTTEGCLKFACELAGRKCAQVGFDCVVEKMSKLF</sequence>
<dbReference type="VEuPathDB" id="FungiDB:RhiirA1_424751"/>
<feature type="domain" description="Carbohydrate kinase PfkB" evidence="3">
    <location>
        <begin position="3"/>
        <end position="76"/>
    </location>
</feature>
<dbReference type="VEuPathDB" id="FungiDB:RhiirFUN_019519"/>
<gene>
    <name evidence="4" type="ORF">RhiirA1_424751</name>
</gene>
<keyword evidence="2 4" id="KW-0418">Kinase</keyword>
<comment type="caution">
    <text evidence="4">The sequence shown here is derived from an EMBL/GenBank/DDBJ whole genome shotgun (WGS) entry which is preliminary data.</text>
</comment>
<organism evidence="4 5">
    <name type="scientific">Rhizophagus irregularis</name>
    <dbReference type="NCBI Taxonomy" id="588596"/>
    <lineage>
        <taxon>Eukaryota</taxon>
        <taxon>Fungi</taxon>
        <taxon>Fungi incertae sedis</taxon>
        <taxon>Mucoromycota</taxon>
        <taxon>Glomeromycotina</taxon>
        <taxon>Glomeromycetes</taxon>
        <taxon>Glomerales</taxon>
        <taxon>Glomeraceae</taxon>
        <taxon>Rhizophagus</taxon>
    </lineage>
</organism>
<name>A0A2N0RDZ4_9GLOM</name>
<dbReference type="Pfam" id="PF00294">
    <property type="entry name" value="PfkB"/>
    <property type="match status" value="1"/>
</dbReference>
<dbReference type="PROSITE" id="PS00584">
    <property type="entry name" value="PFKB_KINASES_2"/>
    <property type="match status" value="1"/>
</dbReference>
<reference evidence="4 5" key="2">
    <citation type="submission" date="2017-10" db="EMBL/GenBank/DDBJ databases">
        <title>Genome analyses suggest a sexual origin of heterokaryosis in a supposedly ancient asexual fungus.</title>
        <authorList>
            <person name="Corradi N."/>
            <person name="Sedzielewska K."/>
            <person name="Noel J."/>
            <person name="Charron P."/>
            <person name="Farinelli L."/>
            <person name="Marton T."/>
            <person name="Kruger M."/>
            <person name="Pelin A."/>
            <person name="Brachmann A."/>
            <person name="Corradi N."/>
        </authorList>
    </citation>
    <scope>NUCLEOTIDE SEQUENCE [LARGE SCALE GENOMIC DNA]</scope>
    <source>
        <strain evidence="4 5">A1</strain>
    </source>
</reference>
<dbReference type="Proteomes" id="UP000232688">
    <property type="component" value="Unassembled WGS sequence"/>
</dbReference>
<keyword evidence="1" id="KW-0808">Transferase</keyword>
<reference evidence="4 5" key="1">
    <citation type="submission" date="2017-10" db="EMBL/GenBank/DDBJ databases">
        <title>Extensive intraspecific genome diversity in a model arbuscular mycorrhizal fungus.</title>
        <authorList>
            <person name="Chen E.C.H."/>
            <person name="Morin E."/>
            <person name="Baudet D."/>
            <person name="Noel J."/>
            <person name="Ndikumana S."/>
            <person name="Charron P."/>
            <person name="St-Onge C."/>
            <person name="Giorgi J."/>
            <person name="Grigoriev I.V."/>
            <person name="Roux C."/>
            <person name="Martin F.M."/>
            <person name="Corradi N."/>
        </authorList>
    </citation>
    <scope>NUCLEOTIDE SEQUENCE [LARGE SCALE GENOMIC DNA]</scope>
    <source>
        <strain evidence="4 5">A1</strain>
    </source>
</reference>
<dbReference type="EMBL" id="LLXH01000973">
    <property type="protein sequence ID" value="PKC61520.1"/>
    <property type="molecule type" value="Genomic_DNA"/>
</dbReference>
<dbReference type="PANTHER" id="PTHR42774:SF3">
    <property type="entry name" value="KETOHEXOKINASE"/>
    <property type="match status" value="1"/>
</dbReference>
<evidence type="ECO:0000313" key="4">
    <source>
        <dbReference type="EMBL" id="PKC61520.1"/>
    </source>
</evidence>
<dbReference type="InterPro" id="IPR011611">
    <property type="entry name" value="PfkB_dom"/>
</dbReference>
<dbReference type="InterPro" id="IPR029056">
    <property type="entry name" value="Ribokinase-like"/>
</dbReference>
<protein>
    <submittedName>
        <fullName evidence="4">Ribokinase-like protein</fullName>
    </submittedName>
</protein>
<dbReference type="AlphaFoldDB" id="A0A2N0RDZ4"/>
<evidence type="ECO:0000256" key="1">
    <source>
        <dbReference type="ARBA" id="ARBA00022679"/>
    </source>
</evidence>
<feature type="non-terminal residue" evidence="4">
    <location>
        <position position="1"/>
    </location>
</feature>
<evidence type="ECO:0000313" key="5">
    <source>
        <dbReference type="Proteomes" id="UP000232688"/>
    </source>
</evidence>
<dbReference type="GO" id="GO:0016301">
    <property type="term" value="F:kinase activity"/>
    <property type="evidence" value="ECO:0007669"/>
    <property type="project" value="UniProtKB-KW"/>
</dbReference>
<dbReference type="VEuPathDB" id="FungiDB:FUN_018111"/>
<dbReference type="InterPro" id="IPR002173">
    <property type="entry name" value="Carboh/pur_kinase_PfkB_CS"/>
</dbReference>
<evidence type="ECO:0000256" key="2">
    <source>
        <dbReference type="ARBA" id="ARBA00022777"/>
    </source>
</evidence>